<sequence length="74" mass="8462">MKMTIKGQRDSNRTVVGHIQAIVTVSAMLQVSLCPANFKLKFYKIYISRTQKIYISVDLNRWDNGTKNLNTLGE</sequence>
<organism evidence="1 2">
    <name type="scientific">Staphylococcus pragensis</name>
    <dbReference type="NCBI Taxonomy" id="1611836"/>
    <lineage>
        <taxon>Bacteria</taxon>
        <taxon>Bacillati</taxon>
        <taxon>Bacillota</taxon>
        <taxon>Bacilli</taxon>
        <taxon>Bacillales</taxon>
        <taxon>Staphylococcaceae</taxon>
        <taxon>Staphylococcus</taxon>
    </lineage>
</organism>
<protein>
    <submittedName>
        <fullName evidence="1">Uncharacterized protein</fullName>
    </submittedName>
</protein>
<reference evidence="1 2" key="1">
    <citation type="submission" date="2019-04" db="EMBL/GenBank/DDBJ databases">
        <title>Genomic characterization of Staphylococcus petrasii strains.</title>
        <authorList>
            <person name="Vrbovska V."/>
            <person name="Kovarovic V."/>
            <person name="Maslanova I."/>
            <person name="Indrakova A."/>
            <person name="Petras P."/>
            <person name="Sedo O."/>
            <person name="Svec P."/>
            <person name="Fisarova L."/>
            <person name="Sedlacek I."/>
            <person name="Doskar J."/>
            <person name="Pantucek R."/>
        </authorList>
    </citation>
    <scope>NUCLEOTIDE SEQUENCE [LARGE SCALE GENOMIC DNA]</scope>
    <source>
        <strain evidence="1 2">CCM 8529</strain>
    </source>
</reference>
<evidence type="ECO:0000313" key="2">
    <source>
        <dbReference type="Proteomes" id="UP000297459"/>
    </source>
</evidence>
<dbReference type="EMBL" id="SRPJ01000009">
    <property type="protein sequence ID" value="TGN23173.1"/>
    <property type="molecule type" value="Genomic_DNA"/>
</dbReference>
<keyword evidence="2" id="KW-1185">Reference proteome</keyword>
<accession>A0A4Z1AUS7</accession>
<dbReference type="Proteomes" id="UP000297459">
    <property type="component" value="Unassembled WGS sequence"/>
</dbReference>
<proteinExistence type="predicted"/>
<name>A0A4Z1AUS7_9STAP</name>
<dbReference type="AlphaFoldDB" id="A0A4Z1AUS7"/>
<evidence type="ECO:0000313" key="1">
    <source>
        <dbReference type="EMBL" id="TGN23173.1"/>
    </source>
</evidence>
<gene>
    <name evidence="1" type="ORF">E2558_11200</name>
</gene>
<comment type="caution">
    <text evidence="1">The sequence shown here is derived from an EMBL/GenBank/DDBJ whole genome shotgun (WGS) entry which is preliminary data.</text>
</comment>